<comment type="subcellular location">
    <subcellularLocation>
        <location evidence="1">Nucleus</location>
    </subcellularLocation>
</comment>
<dbReference type="InterPro" id="IPR003441">
    <property type="entry name" value="NAC-dom"/>
</dbReference>
<evidence type="ECO:0000256" key="1">
    <source>
        <dbReference type="ARBA" id="ARBA00004123"/>
    </source>
</evidence>
<gene>
    <name evidence="4" type="ORF">POTOM_008568</name>
</gene>
<evidence type="ECO:0000256" key="2">
    <source>
        <dbReference type="SAM" id="MobiDB-lite"/>
    </source>
</evidence>
<reference evidence="4" key="1">
    <citation type="journal article" date="2020" name="bioRxiv">
        <title>Hybrid origin of Populus tomentosa Carr. identified through genome sequencing and phylogenomic analysis.</title>
        <authorList>
            <person name="An X."/>
            <person name="Gao K."/>
            <person name="Chen Z."/>
            <person name="Li J."/>
            <person name="Yang X."/>
            <person name="Yang X."/>
            <person name="Zhou J."/>
            <person name="Guo T."/>
            <person name="Zhao T."/>
            <person name="Huang S."/>
            <person name="Miao D."/>
            <person name="Khan W.U."/>
            <person name="Rao P."/>
            <person name="Ye M."/>
            <person name="Lei B."/>
            <person name="Liao W."/>
            <person name="Wang J."/>
            <person name="Ji L."/>
            <person name="Li Y."/>
            <person name="Guo B."/>
            <person name="Mustafa N.S."/>
            <person name="Li S."/>
            <person name="Yun Q."/>
            <person name="Keller S.R."/>
            <person name="Mao J."/>
            <person name="Zhang R."/>
            <person name="Strauss S.H."/>
        </authorList>
    </citation>
    <scope>NUCLEOTIDE SEQUENCE</scope>
    <source>
        <strain evidence="4">GM15</strain>
        <tissue evidence="4">Leaf</tissue>
    </source>
</reference>
<dbReference type="Pfam" id="PF02365">
    <property type="entry name" value="NAM"/>
    <property type="match status" value="2"/>
</dbReference>
<evidence type="ECO:0000313" key="5">
    <source>
        <dbReference type="Proteomes" id="UP000886885"/>
    </source>
</evidence>
<evidence type="ECO:0000313" key="4">
    <source>
        <dbReference type="EMBL" id="KAG6786947.1"/>
    </source>
</evidence>
<dbReference type="GO" id="GO:0006355">
    <property type="term" value="P:regulation of DNA-templated transcription"/>
    <property type="evidence" value="ECO:0007669"/>
    <property type="project" value="InterPro"/>
</dbReference>
<dbReference type="Proteomes" id="UP000886885">
    <property type="component" value="Chromosome 2A"/>
</dbReference>
<dbReference type="PROSITE" id="PS51005">
    <property type="entry name" value="NAC"/>
    <property type="match status" value="2"/>
</dbReference>
<feature type="domain" description="NAC" evidence="3">
    <location>
        <begin position="12"/>
        <end position="160"/>
    </location>
</feature>
<accession>A0A8X8AHN0</accession>
<dbReference type="AlphaFoldDB" id="A0A8X8AHN0"/>
<dbReference type="PANTHER" id="PTHR31989">
    <property type="entry name" value="NAC DOMAIN-CONTAINING PROTEIN 82-RELATED"/>
    <property type="match status" value="1"/>
</dbReference>
<comment type="caution">
    <text evidence="4">The sequence shown here is derived from an EMBL/GenBank/DDBJ whole genome shotgun (WGS) entry which is preliminary data.</text>
</comment>
<evidence type="ECO:0000259" key="3">
    <source>
        <dbReference type="PROSITE" id="PS51005"/>
    </source>
</evidence>
<organism evidence="4 5">
    <name type="scientific">Populus tomentosa</name>
    <name type="common">Chinese white poplar</name>
    <dbReference type="NCBI Taxonomy" id="118781"/>
    <lineage>
        <taxon>Eukaryota</taxon>
        <taxon>Viridiplantae</taxon>
        <taxon>Streptophyta</taxon>
        <taxon>Embryophyta</taxon>
        <taxon>Tracheophyta</taxon>
        <taxon>Spermatophyta</taxon>
        <taxon>Magnoliopsida</taxon>
        <taxon>eudicotyledons</taxon>
        <taxon>Gunneridae</taxon>
        <taxon>Pentapetalae</taxon>
        <taxon>rosids</taxon>
        <taxon>fabids</taxon>
        <taxon>Malpighiales</taxon>
        <taxon>Salicaceae</taxon>
        <taxon>Saliceae</taxon>
        <taxon>Populus</taxon>
    </lineage>
</organism>
<sequence length="797" mass="89306">MTNRAISSFPSSPVGYVFRPTDEELVNHYLRLKMHGGYEQEVSIIAEVNVCDFEPWVLPGLSTYQSNDPECYFFCPRSYKYVNSHRANRTTAAGYWKVTGKNRIIKAISTKEPIATKKTLVFYENRVPNGVKTDWVMHEYHPTFSFHNQRDFVLCKLKKYPDENMPTFEESESSSNVPHGFGNQNPTVHNYPLIFEEGGHPAQMASNLANNRLEEDINHLRTQLESFRGFDDGDYDLNSALQFHPTEEEIIRYYLKPKMDGHDSLVDDLIGEVDLYRRDPWELPDSARIKSDDDRVWYYFCRLDYKHSNSKRARRETKNGYWKSTGNVRDIKARRTDEVIGTKRTLVFQRRCPDSKKVVGTSWVIHEFLAKTSTPDQRPLVLCKLKDKADDPAANLPDDEGEPIRVMGSNVENNAVLNNNQEVDAALLQSLIDSHGAGFDSPSALQSQNHVQNINQEVDAALLQSLIDSHGAGFDSPFALQSQNHVQNINQEVDAALLQSLIDSHGAGFDSPFALQSQNHVQNINQEVDAALLQSFIDSQGAGFDFPLALQPHNLVQNYLSDEEDIDFADSLLNDYIPPTPRSSSNAYVLDSSDRETYPAYGESPNLFGGHGSSRAYRRKQMAHCDDTLLMGASSMDSTTVTRHEQVNSGFPRIHKAQKGQIPNSFLEQEGISAKGDQLRGGFSSTASKHKAREGARQAANIDLPKKVAIESVKVQVMNAKPAVKPRSNGSAGNGSRGSVSVLNHAQRSAGRSLREASLIRLSSRVSSITRTLLFFARKGQQEEDLKSLNLDKPSTS</sequence>
<feature type="domain" description="NAC" evidence="3">
    <location>
        <begin position="237"/>
        <end position="388"/>
    </location>
</feature>
<dbReference type="EMBL" id="JAAWWB010000003">
    <property type="protein sequence ID" value="KAG6786947.1"/>
    <property type="molecule type" value="Genomic_DNA"/>
</dbReference>
<keyword evidence="5" id="KW-1185">Reference proteome</keyword>
<protein>
    <recommendedName>
        <fullName evidence="3">NAC domain-containing protein</fullName>
    </recommendedName>
</protein>
<proteinExistence type="predicted"/>
<feature type="region of interest" description="Disordered" evidence="2">
    <location>
        <begin position="721"/>
        <end position="747"/>
    </location>
</feature>
<dbReference type="GO" id="GO:0005634">
    <property type="term" value="C:nucleus"/>
    <property type="evidence" value="ECO:0007669"/>
    <property type="project" value="UniProtKB-SubCell"/>
</dbReference>
<name>A0A8X8AHN0_POPTO</name>
<dbReference type="OrthoDB" id="850399at2759"/>
<dbReference type="GO" id="GO:0003677">
    <property type="term" value="F:DNA binding"/>
    <property type="evidence" value="ECO:0007669"/>
    <property type="project" value="InterPro"/>
</dbReference>